<feature type="region of interest" description="Disordered" evidence="6">
    <location>
        <begin position="529"/>
        <end position="553"/>
    </location>
</feature>
<feature type="region of interest" description="Disordered" evidence="6">
    <location>
        <begin position="336"/>
        <end position="355"/>
    </location>
</feature>
<accession>A0A1Y2CPE8</accession>
<evidence type="ECO:0000256" key="1">
    <source>
        <dbReference type="ARBA" id="ARBA00012513"/>
    </source>
</evidence>
<feature type="compositionally biased region" description="Polar residues" evidence="6">
    <location>
        <begin position="537"/>
        <end position="546"/>
    </location>
</feature>
<dbReference type="GO" id="GO:0004674">
    <property type="term" value="F:protein serine/threonine kinase activity"/>
    <property type="evidence" value="ECO:0007669"/>
    <property type="project" value="UniProtKB-EC"/>
</dbReference>
<reference evidence="8 9" key="1">
    <citation type="submission" date="2016-07" db="EMBL/GenBank/DDBJ databases">
        <title>Pervasive Adenine N6-methylation of Active Genes in Fungi.</title>
        <authorList>
            <consortium name="DOE Joint Genome Institute"/>
            <person name="Mondo S.J."/>
            <person name="Dannebaum R.O."/>
            <person name="Kuo R.C."/>
            <person name="Labutti K."/>
            <person name="Haridas S."/>
            <person name="Kuo A."/>
            <person name="Salamov A."/>
            <person name="Ahrendt S.R."/>
            <person name="Lipzen A."/>
            <person name="Sullivan W."/>
            <person name="Andreopoulos W.B."/>
            <person name="Clum A."/>
            <person name="Lindquist E."/>
            <person name="Daum C."/>
            <person name="Ramamoorthy G.K."/>
            <person name="Gryganskyi A."/>
            <person name="Culley D."/>
            <person name="Magnuson J.K."/>
            <person name="James T.Y."/>
            <person name="O'Malley M.A."/>
            <person name="Stajich J.E."/>
            <person name="Spatafora J.W."/>
            <person name="Visel A."/>
            <person name="Grigoriev I.V."/>
        </authorList>
    </citation>
    <scope>NUCLEOTIDE SEQUENCE [LARGE SCALE GENOMIC DNA]</scope>
    <source>
        <strain evidence="8 9">JEL800</strain>
    </source>
</reference>
<dbReference type="Pfam" id="PF00069">
    <property type="entry name" value="Pkinase"/>
    <property type="match status" value="1"/>
</dbReference>
<dbReference type="EC" id="2.7.11.1" evidence="1"/>
<gene>
    <name evidence="8" type="ORF">BCR33DRAFT_714609</name>
</gene>
<dbReference type="InterPro" id="IPR011009">
    <property type="entry name" value="Kinase-like_dom_sf"/>
</dbReference>
<sequence length="797" mass="85571">MPTTPPGRTTTEAGQHPGQTANQNAATSTTTVSVAAGAASKKSVSDAAGQVHASFVGTTLVFASTLTLPRPSSTSASTQTVAVAVAAASMSPASLDRSALFARLHKRQLKDVSSPSPLPSQAPTLKAVRIDSVLGSGSFSYVYLAHEIPMPDATAQIAMLSNPVAATLLSVRNEPLYPTSKSSKRAVKRLFKESLDAKQLELQRHEIALMLEVGEHDNIVPLLGIVEDKKSMYLIMDCYEMDLYDAITKRGGFSDEAVKKIFGQIVDAVIHCHSKGVYHRDLKPENCLIVSASSAPVDYQIKLTDFGLATSDTWSSEMGCGSVRYMPPECFDPDYVSTNPNAKQPKDKKPNPFSSKNGYPAASSDVWSLGVMLVNLLFAKNPWFEAHPTDPIFSTFVTSNPNILRQQFNLSPHFDALLRRCFDLDPRRRCSVHDLKILVETMPRFTGGCVPGLIVPLGPGREMSTFKSHKRNISVDTAMTVASNRRIGGTLEEINDRHFKNLVPGVVLPPGQKIPAIFEGEMLELVAGKGEGHLPSPESTNDSLPSPTILDDGSSDKLTGDVGLYFPHQSVSSLSNASPSSNSPGITLNSFGLGPEVPSRKVSIKTTATSDKVPPSSKAPSVSLRFPSLRRHLSKSISGIQKTVKGLFGASSKDEQQEGAKSGFFRNTQEESADAFFKYGREKSEEQESSQKSKLLRKGSLNGLSWGRKKYFKPLLGLQAQPTPPISPAYSRPASPLTKNVASPQYSEASESSSIAGASSTTGVRGSPVMKKIPNPGLIAGSGTVGVSRFTPPRRND</sequence>
<organism evidence="8 9">
    <name type="scientific">Rhizoclosmatium globosum</name>
    <dbReference type="NCBI Taxonomy" id="329046"/>
    <lineage>
        <taxon>Eukaryota</taxon>
        <taxon>Fungi</taxon>
        <taxon>Fungi incertae sedis</taxon>
        <taxon>Chytridiomycota</taxon>
        <taxon>Chytridiomycota incertae sedis</taxon>
        <taxon>Chytridiomycetes</taxon>
        <taxon>Chytridiales</taxon>
        <taxon>Chytriomycetaceae</taxon>
        <taxon>Rhizoclosmatium</taxon>
    </lineage>
</organism>
<dbReference type="OrthoDB" id="541276at2759"/>
<dbReference type="GO" id="GO:0000407">
    <property type="term" value="C:phagophore assembly site"/>
    <property type="evidence" value="ECO:0007669"/>
    <property type="project" value="TreeGrafter"/>
</dbReference>
<evidence type="ECO:0000313" key="8">
    <source>
        <dbReference type="EMBL" id="ORY48205.1"/>
    </source>
</evidence>
<dbReference type="GO" id="GO:0005829">
    <property type="term" value="C:cytosol"/>
    <property type="evidence" value="ECO:0007669"/>
    <property type="project" value="TreeGrafter"/>
</dbReference>
<dbReference type="Gene3D" id="1.10.510.10">
    <property type="entry name" value="Transferase(Phosphotransferase) domain 1"/>
    <property type="match status" value="1"/>
</dbReference>
<feature type="compositionally biased region" description="Low complexity" evidence="6">
    <location>
        <begin position="571"/>
        <end position="584"/>
    </location>
</feature>
<feature type="region of interest" description="Disordered" evidence="6">
    <location>
        <begin position="1"/>
        <end position="28"/>
    </location>
</feature>
<feature type="compositionally biased region" description="Polar residues" evidence="6">
    <location>
        <begin position="1"/>
        <end position="13"/>
    </location>
</feature>
<keyword evidence="9" id="KW-1185">Reference proteome</keyword>
<dbReference type="PROSITE" id="PS00108">
    <property type="entry name" value="PROTEIN_KINASE_ST"/>
    <property type="match status" value="1"/>
</dbReference>
<dbReference type="AlphaFoldDB" id="A0A1Y2CPE8"/>
<feature type="compositionally biased region" description="Low complexity" evidence="6">
    <location>
        <begin position="742"/>
        <end position="760"/>
    </location>
</feature>
<dbReference type="GO" id="GO:0010506">
    <property type="term" value="P:regulation of autophagy"/>
    <property type="evidence" value="ECO:0007669"/>
    <property type="project" value="InterPro"/>
</dbReference>
<dbReference type="SMART" id="SM00220">
    <property type="entry name" value="S_TKc"/>
    <property type="match status" value="1"/>
</dbReference>
<dbReference type="PROSITE" id="PS50011">
    <property type="entry name" value="PROTEIN_KINASE_DOM"/>
    <property type="match status" value="1"/>
</dbReference>
<dbReference type="PANTHER" id="PTHR24348">
    <property type="entry name" value="SERINE/THREONINE-PROTEIN KINASE UNC-51-RELATED"/>
    <property type="match status" value="1"/>
</dbReference>
<keyword evidence="2" id="KW-0808">Transferase</keyword>
<name>A0A1Y2CPE8_9FUNG</name>
<dbReference type="Proteomes" id="UP000193642">
    <property type="component" value="Unassembled WGS sequence"/>
</dbReference>
<feature type="region of interest" description="Disordered" evidence="6">
    <location>
        <begin position="571"/>
        <end position="592"/>
    </location>
</feature>
<evidence type="ECO:0000256" key="2">
    <source>
        <dbReference type="ARBA" id="ARBA00022679"/>
    </source>
</evidence>
<evidence type="ECO:0000256" key="5">
    <source>
        <dbReference type="ARBA" id="ARBA00022840"/>
    </source>
</evidence>
<feature type="region of interest" description="Disordered" evidence="6">
    <location>
        <begin position="723"/>
        <end position="797"/>
    </location>
</feature>
<comment type="caution">
    <text evidence="8">The sequence shown here is derived from an EMBL/GenBank/DDBJ whole genome shotgun (WGS) entry which is preliminary data.</text>
</comment>
<dbReference type="InterPro" id="IPR000719">
    <property type="entry name" value="Prot_kinase_dom"/>
</dbReference>
<dbReference type="PANTHER" id="PTHR24348:SF22">
    <property type="entry name" value="NON-SPECIFIC SERINE_THREONINE PROTEIN KINASE"/>
    <property type="match status" value="1"/>
</dbReference>
<dbReference type="GO" id="GO:0016020">
    <property type="term" value="C:membrane"/>
    <property type="evidence" value="ECO:0007669"/>
    <property type="project" value="TreeGrafter"/>
</dbReference>
<evidence type="ECO:0000259" key="7">
    <source>
        <dbReference type="PROSITE" id="PS50011"/>
    </source>
</evidence>
<evidence type="ECO:0000313" key="9">
    <source>
        <dbReference type="Proteomes" id="UP000193642"/>
    </source>
</evidence>
<feature type="compositionally biased region" description="Low complexity" evidence="6">
    <location>
        <begin position="18"/>
        <end position="28"/>
    </location>
</feature>
<dbReference type="GO" id="GO:0005524">
    <property type="term" value="F:ATP binding"/>
    <property type="evidence" value="ECO:0007669"/>
    <property type="project" value="UniProtKB-KW"/>
</dbReference>
<dbReference type="STRING" id="329046.A0A1Y2CPE8"/>
<keyword evidence="4 8" id="KW-0418">Kinase</keyword>
<dbReference type="SUPFAM" id="SSF56112">
    <property type="entry name" value="Protein kinase-like (PK-like)"/>
    <property type="match status" value="1"/>
</dbReference>
<evidence type="ECO:0000256" key="4">
    <source>
        <dbReference type="ARBA" id="ARBA00022777"/>
    </source>
</evidence>
<dbReference type="Gene3D" id="3.30.200.20">
    <property type="entry name" value="Phosphorylase Kinase, domain 1"/>
    <property type="match status" value="1"/>
</dbReference>
<keyword evidence="5" id="KW-0067">ATP-binding</keyword>
<feature type="domain" description="Protein kinase" evidence="7">
    <location>
        <begin position="128"/>
        <end position="445"/>
    </location>
</feature>
<dbReference type="EMBL" id="MCGO01000012">
    <property type="protein sequence ID" value="ORY48205.1"/>
    <property type="molecule type" value="Genomic_DNA"/>
</dbReference>
<dbReference type="InterPro" id="IPR008271">
    <property type="entry name" value="Ser/Thr_kinase_AS"/>
</dbReference>
<dbReference type="GO" id="GO:0005776">
    <property type="term" value="C:autophagosome"/>
    <property type="evidence" value="ECO:0007669"/>
    <property type="project" value="TreeGrafter"/>
</dbReference>
<protein>
    <recommendedName>
        <fullName evidence="1">non-specific serine/threonine protein kinase</fullName>
        <ecNumber evidence="1">2.7.11.1</ecNumber>
    </recommendedName>
</protein>
<proteinExistence type="predicted"/>
<keyword evidence="3" id="KW-0547">Nucleotide-binding</keyword>
<evidence type="ECO:0000256" key="3">
    <source>
        <dbReference type="ARBA" id="ARBA00022741"/>
    </source>
</evidence>
<dbReference type="GO" id="GO:0000045">
    <property type="term" value="P:autophagosome assembly"/>
    <property type="evidence" value="ECO:0007669"/>
    <property type="project" value="TreeGrafter"/>
</dbReference>
<dbReference type="InterPro" id="IPR045269">
    <property type="entry name" value="Atg1-like"/>
</dbReference>
<evidence type="ECO:0000256" key="6">
    <source>
        <dbReference type="SAM" id="MobiDB-lite"/>
    </source>
</evidence>